<reference evidence="2" key="2">
    <citation type="journal article" date="2015" name="Fish Shellfish Immunol.">
        <title>Early steps in the European eel (Anguilla anguilla)-Vibrio vulnificus interaction in the gills: Role of the RtxA13 toxin.</title>
        <authorList>
            <person name="Callol A."/>
            <person name="Pajuelo D."/>
            <person name="Ebbesson L."/>
            <person name="Teles M."/>
            <person name="MacKenzie S."/>
            <person name="Amaro C."/>
        </authorList>
    </citation>
    <scope>NUCLEOTIDE SEQUENCE</scope>
</reference>
<feature type="signal peptide" evidence="1">
    <location>
        <begin position="1"/>
        <end position="19"/>
    </location>
</feature>
<evidence type="ECO:0000256" key="1">
    <source>
        <dbReference type="SAM" id="SignalP"/>
    </source>
</evidence>
<feature type="chain" id="PRO_5002435642" evidence="1">
    <location>
        <position position="20"/>
    </location>
</feature>
<name>A0A0E9XW72_ANGAN</name>
<reference evidence="2" key="1">
    <citation type="submission" date="2014-11" db="EMBL/GenBank/DDBJ databases">
        <authorList>
            <person name="Amaro Gonzalez C."/>
        </authorList>
    </citation>
    <scope>NUCLEOTIDE SEQUENCE</scope>
</reference>
<dbReference type="EMBL" id="GBXM01001678">
    <property type="protein sequence ID" value="JAI06900.1"/>
    <property type="molecule type" value="Transcribed_RNA"/>
</dbReference>
<organism evidence="2">
    <name type="scientific">Anguilla anguilla</name>
    <name type="common">European freshwater eel</name>
    <name type="synonym">Muraena anguilla</name>
    <dbReference type="NCBI Taxonomy" id="7936"/>
    <lineage>
        <taxon>Eukaryota</taxon>
        <taxon>Metazoa</taxon>
        <taxon>Chordata</taxon>
        <taxon>Craniata</taxon>
        <taxon>Vertebrata</taxon>
        <taxon>Euteleostomi</taxon>
        <taxon>Actinopterygii</taxon>
        <taxon>Neopterygii</taxon>
        <taxon>Teleostei</taxon>
        <taxon>Anguilliformes</taxon>
        <taxon>Anguillidae</taxon>
        <taxon>Anguilla</taxon>
    </lineage>
</organism>
<sequence length="20" mass="2317">MHLMMLLSLLVLRLQICVCS</sequence>
<proteinExistence type="predicted"/>
<evidence type="ECO:0000313" key="2">
    <source>
        <dbReference type="EMBL" id="JAI06900.1"/>
    </source>
</evidence>
<protein>
    <submittedName>
        <fullName evidence="2">Uncharacterized protein</fullName>
    </submittedName>
</protein>
<keyword evidence="1" id="KW-0732">Signal</keyword>
<dbReference type="AlphaFoldDB" id="A0A0E9XW72"/>
<accession>A0A0E9XW72</accession>